<sequence>MDWILSDIGGLNSSKGSEIDSDDNRHDHFGDDAETAQKSPENCQKRSDAKTVRRENGPTQNGTLRNNNNKNYQQQEVSTERNKDKGIPYKEIIDYLNQKTGAHYKASSKANQRLIQARWHEGYTLQDFKTVINNKAFEWQASPKMWRYMRPATLFSSKFDDYLNANNLDNARKEPTTGGYEELLNEPNIQDIPDSDLPF</sequence>
<dbReference type="Proteomes" id="UP000430323">
    <property type="component" value="Unassembled WGS sequence"/>
</dbReference>
<feature type="compositionally biased region" description="Basic and acidic residues" evidence="1">
    <location>
        <begin position="43"/>
        <end position="56"/>
    </location>
</feature>
<organism evidence="3 4">
    <name type="scientific">Lactobacillus crispatus</name>
    <dbReference type="NCBI Taxonomy" id="47770"/>
    <lineage>
        <taxon>Bacteria</taxon>
        <taxon>Bacillati</taxon>
        <taxon>Bacillota</taxon>
        <taxon>Bacilli</taxon>
        <taxon>Lactobacillales</taxon>
        <taxon>Lactobacillaceae</taxon>
        <taxon>Lactobacillus</taxon>
    </lineage>
</organism>
<dbReference type="NCBIfam" id="TIGR02220">
    <property type="entry name" value="phg_TIGR02220"/>
    <property type="match status" value="1"/>
</dbReference>
<feature type="domain" description="Phage conserved hypothetical protein C-terminal" evidence="2">
    <location>
        <begin position="92"/>
        <end position="164"/>
    </location>
</feature>
<proteinExistence type="predicted"/>
<comment type="caution">
    <text evidence="3">The sequence shown here is derived from an EMBL/GenBank/DDBJ whole genome shotgun (WGS) entry which is preliminary data.</text>
</comment>
<feature type="region of interest" description="Disordered" evidence="1">
    <location>
        <begin position="1"/>
        <end position="84"/>
    </location>
</feature>
<gene>
    <name evidence="3" type="ORF">F8251_04075</name>
</gene>
<evidence type="ECO:0000256" key="1">
    <source>
        <dbReference type="SAM" id="MobiDB-lite"/>
    </source>
</evidence>
<dbReference type="EMBL" id="WBOB01000013">
    <property type="protein sequence ID" value="KAB1977250.1"/>
    <property type="molecule type" value="Genomic_DNA"/>
</dbReference>
<reference evidence="3 4" key="1">
    <citation type="submission" date="2019-09" db="EMBL/GenBank/DDBJ databases">
        <title>Investigation of probiotic properties of different lactic acid bacteria.</title>
        <authorList>
            <person name="Jaomanjaka F."/>
            <person name="Blanc P."/>
        </authorList>
    </citation>
    <scope>NUCLEOTIDE SEQUENCE [LARGE SCALE GENOMIC DNA]</scope>
    <source>
        <strain evidence="3 4">BIO6272</strain>
    </source>
</reference>
<feature type="compositionally biased region" description="Basic and acidic residues" evidence="1">
    <location>
        <begin position="22"/>
        <end position="31"/>
    </location>
</feature>
<dbReference type="AlphaFoldDB" id="A0A6A1Z7X7"/>
<protein>
    <recommendedName>
        <fullName evidence="2">Phage conserved hypothetical protein C-terminal domain-containing protein</fullName>
    </recommendedName>
</protein>
<dbReference type="InterPro" id="IPR011741">
    <property type="entry name" value="Phg_2220_C"/>
</dbReference>
<dbReference type="Pfam" id="PF09524">
    <property type="entry name" value="Phg_2220_C"/>
    <property type="match status" value="1"/>
</dbReference>
<evidence type="ECO:0000259" key="2">
    <source>
        <dbReference type="Pfam" id="PF09524"/>
    </source>
</evidence>
<name>A0A6A1Z7X7_9LACO</name>
<accession>A0A6A1Z7X7</accession>
<evidence type="ECO:0000313" key="3">
    <source>
        <dbReference type="EMBL" id="KAB1977250.1"/>
    </source>
</evidence>
<feature type="compositionally biased region" description="Polar residues" evidence="1">
    <location>
        <begin position="57"/>
        <end position="77"/>
    </location>
</feature>
<evidence type="ECO:0000313" key="4">
    <source>
        <dbReference type="Proteomes" id="UP000430323"/>
    </source>
</evidence>